<feature type="binding site" evidence="6">
    <location>
        <begin position="216"/>
        <end position="219"/>
    </location>
    <ligand>
        <name>substrate</name>
    </ligand>
</feature>
<dbReference type="Gene3D" id="3.60.20.30">
    <property type="entry name" value="(Glycosyl)asparaginase"/>
    <property type="match status" value="1"/>
</dbReference>
<dbReference type="AlphaFoldDB" id="A0AAU8FJP5"/>
<dbReference type="PANTHER" id="PTHR10188">
    <property type="entry name" value="L-ASPARAGINASE"/>
    <property type="match status" value="1"/>
</dbReference>
<dbReference type="PANTHER" id="PTHR10188:SF6">
    <property type="entry name" value="N(4)-(BETA-N-ACETYLGLUCOSAMINYL)-L-ASPARAGINASE"/>
    <property type="match status" value="1"/>
</dbReference>
<evidence type="ECO:0000256" key="5">
    <source>
        <dbReference type="PIRSR" id="PIRSR600246-1"/>
    </source>
</evidence>
<gene>
    <name evidence="8" type="ORF">ABV298_30575</name>
</gene>
<evidence type="ECO:0000256" key="2">
    <source>
        <dbReference type="ARBA" id="ARBA00022801"/>
    </source>
</evidence>
<protein>
    <recommendedName>
        <fullName evidence="4">Isoaspartyl peptidase</fullName>
    </recommendedName>
</protein>
<keyword evidence="3" id="KW-0068">Autocatalytic cleavage</keyword>
<evidence type="ECO:0000256" key="6">
    <source>
        <dbReference type="PIRSR" id="PIRSR600246-2"/>
    </source>
</evidence>
<proteinExistence type="predicted"/>
<dbReference type="GO" id="GO:0006508">
    <property type="term" value="P:proteolysis"/>
    <property type="evidence" value="ECO:0007669"/>
    <property type="project" value="UniProtKB-KW"/>
</dbReference>
<dbReference type="RefSeq" id="WP_353719907.1">
    <property type="nucleotide sequence ID" value="NZ_CP159289.1"/>
</dbReference>
<organism evidence="8">
    <name type="scientific">Dyadobacter sp. 676</name>
    <dbReference type="NCBI Taxonomy" id="3088362"/>
    <lineage>
        <taxon>Bacteria</taxon>
        <taxon>Pseudomonadati</taxon>
        <taxon>Bacteroidota</taxon>
        <taxon>Cytophagia</taxon>
        <taxon>Cytophagales</taxon>
        <taxon>Spirosomataceae</taxon>
        <taxon>Dyadobacter</taxon>
    </lineage>
</organism>
<accession>A0AAU8FJP5</accession>
<sequence length="304" mass="32149">MYCIAIHGGAGSLDASALTPELEKLYHEGLNRALNAGYSVLRHCGSALDAVRNAVMALEDDPLFNAGKGAVFNFDGVHELDAAIMCGKTHEAGAVAAVRHVRNPVLLAHNVMNGSEYVLLSGEGALDYARRAGVALEEMSYFSTPGKYRQLLDAKMQRFARPSDTVGAVARDMHGNLAAASSTGGLTNKRFGRVGDSPVIGAGTYADNATCAVCCTGDGEYFIRLVSAYDVSAMLRYRGISLEEACRIAINEKLTALGGEGGMIAIDRTGKIEMTANCATMPRGWMQSDGRRGTAITFPEATIG</sequence>
<feature type="site" description="Cleavage; by autolysis" evidence="7">
    <location>
        <begin position="164"/>
        <end position="165"/>
    </location>
</feature>
<keyword evidence="2" id="KW-0378">Hydrolase</keyword>
<name>A0AAU8FJP5_9BACT</name>
<evidence type="ECO:0000256" key="4">
    <source>
        <dbReference type="ARBA" id="ARBA00069124"/>
    </source>
</evidence>
<dbReference type="FunFam" id="3.60.20.30:FF:000001">
    <property type="entry name" value="Isoaspartyl peptidase/L-asparaginase"/>
    <property type="match status" value="1"/>
</dbReference>
<evidence type="ECO:0000313" key="8">
    <source>
        <dbReference type="EMBL" id="XCH24592.1"/>
    </source>
</evidence>
<evidence type="ECO:0000256" key="3">
    <source>
        <dbReference type="ARBA" id="ARBA00022813"/>
    </source>
</evidence>
<feature type="binding site" evidence="6">
    <location>
        <begin position="193"/>
        <end position="196"/>
    </location>
    <ligand>
        <name>substrate</name>
    </ligand>
</feature>
<reference evidence="8" key="1">
    <citation type="submission" date="2024-06" db="EMBL/GenBank/DDBJ databases">
        <title>Sequencing and assembly of the genome of Dyadobacter sp. strain 676, a symbiont of Cyamopsis tetragonoloba.</title>
        <authorList>
            <person name="Guro P."/>
            <person name="Sazanova A."/>
            <person name="Kuznetsova I."/>
            <person name="Belimov A."/>
            <person name="Safronova V."/>
        </authorList>
    </citation>
    <scope>NUCLEOTIDE SEQUENCE</scope>
    <source>
        <strain evidence="8">676</strain>
    </source>
</reference>
<dbReference type="GO" id="GO:0008233">
    <property type="term" value="F:peptidase activity"/>
    <property type="evidence" value="ECO:0007669"/>
    <property type="project" value="UniProtKB-KW"/>
</dbReference>
<dbReference type="InterPro" id="IPR029055">
    <property type="entry name" value="Ntn_hydrolases_N"/>
</dbReference>
<keyword evidence="1" id="KW-0645">Protease</keyword>
<evidence type="ECO:0000256" key="1">
    <source>
        <dbReference type="ARBA" id="ARBA00022670"/>
    </source>
</evidence>
<evidence type="ECO:0000256" key="7">
    <source>
        <dbReference type="PIRSR" id="PIRSR600246-3"/>
    </source>
</evidence>
<feature type="active site" description="Nucleophile" evidence="5">
    <location>
        <position position="165"/>
    </location>
</feature>
<dbReference type="CDD" id="cd04701">
    <property type="entry name" value="Asparaginase_2"/>
    <property type="match status" value="1"/>
</dbReference>
<dbReference type="Pfam" id="PF01112">
    <property type="entry name" value="Asparaginase_2"/>
    <property type="match status" value="1"/>
</dbReference>
<dbReference type="SUPFAM" id="SSF56235">
    <property type="entry name" value="N-terminal nucleophile aminohydrolases (Ntn hydrolases)"/>
    <property type="match status" value="1"/>
</dbReference>
<dbReference type="InterPro" id="IPR000246">
    <property type="entry name" value="Peptidase_T2"/>
</dbReference>
<dbReference type="EMBL" id="CP159289">
    <property type="protein sequence ID" value="XCH24592.1"/>
    <property type="molecule type" value="Genomic_DNA"/>
</dbReference>
<dbReference type="GO" id="GO:0016811">
    <property type="term" value="F:hydrolase activity, acting on carbon-nitrogen (but not peptide) bonds, in linear amides"/>
    <property type="evidence" value="ECO:0007669"/>
    <property type="project" value="UniProtKB-ARBA"/>
</dbReference>